<dbReference type="InterPro" id="IPR036052">
    <property type="entry name" value="TrpB-like_PALP_sf"/>
</dbReference>
<comment type="caution">
    <text evidence="4">The sequence shown here is derived from an EMBL/GenBank/DDBJ whole genome shotgun (WGS) entry which is preliminary data.</text>
</comment>
<dbReference type="CDD" id="cd01561">
    <property type="entry name" value="CBS_like"/>
    <property type="match status" value="1"/>
</dbReference>
<evidence type="ECO:0000256" key="2">
    <source>
        <dbReference type="ARBA" id="ARBA00022898"/>
    </source>
</evidence>
<keyword evidence="5" id="KW-1185">Reference proteome</keyword>
<feature type="domain" description="Tryptophan synthase beta chain-like PALP" evidence="3">
    <location>
        <begin position="13"/>
        <end position="297"/>
    </location>
</feature>
<dbReference type="InterPro" id="IPR001926">
    <property type="entry name" value="TrpB-like_PALP"/>
</dbReference>
<name>A0A5C6ATH7_9PLAN</name>
<protein>
    <submittedName>
        <fullName evidence="4">Putative siderophore biosynthesis protein SbnA</fullName>
    </submittedName>
</protein>
<sequence length="334" mass="35598">MSLTQSIVVKETKLGNTPIGRIRLLINGKSRNAYLKLEGHNPGGSVKDRTAFGLLQSLEATGQLCAGGRLLESSSGNLAISLAMLARDRGYQFTAVVDPTMTAENMRRLHALGAETRIVESPDETGGYLLSRLARVREMLAEDPGLAWTNQYSNAANPEAHYSGTAPEIYRQMEGRVDAVFVAVSTGGTLAGIGRFFRDASPDTRIIAVDARGSVALGGSLGVRKVTGIGSSRRSEFVTPGLYDEIIYVGDCEAFAFCRALDAATGLKIGGSSGAGLAACARYLQTHDNIERAVCICADRGEHYASTIFSDSWLAQNGLQIGRRHLGPVSEIRG</sequence>
<evidence type="ECO:0000259" key="3">
    <source>
        <dbReference type="Pfam" id="PF00291"/>
    </source>
</evidence>
<keyword evidence="2" id="KW-0663">Pyridoxal phosphate</keyword>
<proteinExistence type="predicted"/>
<evidence type="ECO:0000256" key="1">
    <source>
        <dbReference type="ARBA" id="ARBA00001933"/>
    </source>
</evidence>
<dbReference type="GO" id="GO:0006535">
    <property type="term" value="P:cysteine biosynthetic process from serine"/>
    <property type="evidence" value="ECO:0007669"/>
    <property type="project" value="InterPro"/>
</dbReference>
<dbReference type="RefSeq" id="WP_146374492.1">
    <property type="nucleotide sequence ID" value="NZ_SJPP01000006.1"/>
</dbReference>
<dbReference type="AlphaFoldDB" id="A0A5C6ATH7"/>
<dbReference type="InterPro" id="IPR001216">
    <property type="entry name" value="P-phosphate_BS"/>
</dbReference>
<dbReference type="Pfam" id="PF00291">
    <property type="entry name" value="PALP"/>
    <property type="match status" value="1"/>
</dbReference>
<dbReference type="EMBL" id="SJPP01000006">
    <property type="protein sequence ID" value="TWU03030.1"/>
    <property type="molecule type" value="Genomic_DNA"/>
</dbReference>
<dbReference type="PROSITE" id="PS00901">
    <property type="entry name" value="CYS_SYNTHASE"/>
    <property type="match status" value="1"/>
</dbReference>
<dbReference type="Proteomes" id="UP000320735">
    <property type="component" value="Unassembled WGS sequence"/>
</dbReference>
<evidence type="ECO:0000313" key="5">
    <source>
        <dbReference type="Proteomes" id="UP000320735"/>
    </source>
</evidence>
<dbReference type="InterPro" id="IPR050214">
    <property type="entry name" value="Cys_Synth/Cystath_Beta-Synth"/>
</dbReference>
<reference evidence="4 5" key="1">
    <citation type="submission" date="2019-02" db="EMBL/GenBank/DDBJ databases">
        <title>Deep-cultivation of Planctomycetes and their phenomic and genomic characterization uncovers novel biology.</title>
        <authorList>
            <person name="Wiegand S."/>
            <person name="Jogler M."/>
            <person name="Boedeker C."/>
            <person name="Pinto D."/>
            <person name="Vollmers J."/>
            <person name="Rivas-Marin E."/>
            <person name="Kohn T."/>
            <person name="Peeters S.H."/>
            <person name="Heuer A."/>
            <person name="Rast P."/>
            <person name="Oberbeckmann S."/>
            <person name="Bunk B."/>
            <person name="Jeske O."/>
            <person name="Meyerdierks A."/>
            <person name="Storesund J.E."/>
            <person name="Kallscheuer N."/>
            <person name="Luecker S."/>
            <person name="Lage O.M."/>
            <person name="Pohl T."/>
            <person name="Merkel B.J."/>
            <person name="Hornburger P."/>
            <person name="Mueller R.-W."/>
            <person name="Bruemmer F."/>
            <person name="Labrenz M."/>
            <person name="Spormann A.M."/>
            <person name="Op Den Camp H."/>
            <person name="Overmann J."/>
            <person name="Amann R."/>
            <person name="Jetten M.S.M."/>
            <person name="Mascher T."/>
            <person name="Medema M.H."/>
            <person name="Devos D.P."/>
            <person name="Kaster A.-K."/>
            <person name="Ovreas L."/>
            <person name="Rohde M."/>
            <person name="Galperin M.Y."/>
            <person name="Jogler C."/>
        </authorList>
    </citation>
    <scope>NUCLEOTIDE SEQUENCE [LARGE SCALE GENOMIC DNA]</scope>
    <source>
        <strain evidence="4 5">CA54</strain>
    </source>
</reference>
<evidence type="ECO:0000313" key="4">
    <source>
        <dbReference type="EMBL" id="TWU03030.1"/>
    </source>
</evidence>
<dbReference type="OrthoDB" id="9808024at2"/>
<dbReference type="Gene3D" id="3.40.50.1100">
    <property type="match status" value="2"/>
</dbReference>
<comment type="cofactor">
    <cofactor evidence="1">
        <name>pyridoxal 5'-phosphate</name>
        <dbReference type="ChEBI" id="CHEBI:597326"/>
    </cofactor>
</comment>
<accession>A0A5C6ATH7</accession>
<dbReference type="GO" id="GO:0016765">
    <property type="term" value="F:transferase activity, transferring alkyl or aryl (other than methyl) groups"/>
    <property type="evidence" value="ECO:0007669"/>
    <property type="project" value="UniProtKB-ARBA"/>
</dbReference>
<organism evidence="4 5">
    <name type="scientific">Symmachiella macrocystis</name>
    <dbReference type="NCBI Taxonomy" id="2527985"/>
    <lineage>
        <taxon>Bacteria</taxon>
        <taxon>Pseudomonadati</taxon>
        <taxon>Planctomycetota</taxon>
        <taxon>Planctomycetia</taxon>
        <taxon>Planctomycetales</taxon>
        <taxon>Planctomycetaceae</taxon>
        <taxon>Symmachiella</taxon>
    </lineage>
</organism>
<gene>
    <name evidence="4" type="primary">sbnA</name>
    <name evidence="4" type="ORF">CA54_61140</name>
</gene>
<dbReference type="SUPFAM" id="SSF53686">
    <property type="entry name" value="Tryptophan synthase beta subunit-like PLP-dependent enzymes"/>
    <property type="match status" value="1"/>
</dbReference>
<dbReference type="PANTHER" id="PTHR10314">
    <property type="entry name" value="CYSTATHIONINE BETA-SYNTHASE"/>
    <property type="match status" value="1"/>
</dbReference>